<protein>
    <submittedName>
        <fullName evidence="1">Uncharacterized protein</fullName>
    </submittedName>
</protein>
<accession>A0A9P7K358</accession>
<dbReference type="PANTHER" id="PTHR31082">
    <property type="entry name" value="PHEROMONE-REGULATED MEMBRANE PROTEIN 10"/>
    <property type="match status" value="1"/>
</dbReference>
<dbReference type="OrthoDB" id="3001855at2759"/>
<comment type="caution">
    <text evidence="1">The sequence shown here is derived from an EMBL/GenBank/DDBJ whole genome shotgun (WGS) entry which is preliminary data.</text>
</comment>
<dbReference type="Proteomes" id="UP000717328">
    <property type="component" value="Unassembled WGS sequence"/>
</dbReference>
<gene>
    <name evidence="1" type="ORF">H0H81_008289</name>
</gene>
<evidence type="ECO:0000313" key="2">
    <source>
        <dbReference type="Proteomes" id="UP000717328"/>
    </source>
</evidence>
<reference evidence="1" key="2">
    <citation type="submission" date="2021-10" db="EMBL/GenBank/DDBJ databases">
        <title>Phylogenomics reveals ancestral predisposition of the termite-cultivated fungus Termitomyces towards a domesticated lifestyle.</title>
        <authorList>
            <person name="Auxier B."/>
            <person name="Grum-Grzhimaylo A."/>
            <person name="Cardenas M.E."/>
            <person name="Lodge J.D."/>
            <person name="Laessoe T."/>
            <person name="Pedersen O."/>
            <person name="Smith M.E."/>
            <person name="Kuyper T.W."/>
            <person name="Franco-Molano E.A."/>
            <person name="Baroni T.J."/>
            <person name="Aanen D.K."/>
        </authorList>
    </citation>
    <scope>NUCLEOTIDE SEQUENCE</scope>
    <source>
        <strain evidence="1">D49</strain>
    </source>
</reference>
<dbReference type="InterPro" id="IPR051361">
    <property type="entry name" value="ThrE/Ser_Exporter"/>
</dbReference>
<dbReference type="AlphaFoldDB" id="A0A9P7K358"/>
<keyword evidence="2" id="KW-1185">Reference proteome</keyword>
<dbReference type="EMBL" id="JABCKI010005942">
    <property type="protein sequence ID" value="KAG5636371.1"/>
    <property type="molecule type" value="Genomic_DNA"/>
</dbReference>
<sequence length="80" mass="8652">MAPVPHWPSPKSTLLPLRSILRPNNKNSTAIIVNNVQDVATRRKFILKLAKALLSFGAPSHRIESQLKAASDILDAQAGG</sequence>
<organism evidence="1 2">
    <name type="scientific">Sphagnurus paluster</name>
    <dbReference type="NCBI Taxonomy" id="117069"/>
    <lineage>
        <taxon>Eukaryota</taxon>
        <taxon>Fungi</taxon>
        <taxon>Dikarya</taxon>
        <taxon>Basidiomycota</taxon>
        <taxon>Agaricomycotina</taxon>
        <taxon>Agaricomycetes</taxon>
        <taxon>Agaricomycetidae</taxon>
        <taxon>Agaricales</taxon>
        <taxon>Tricholomatineae</taxon>
        <taxon>Lyophyllaceae</taxon>
        <taxon>Sphagnurus</taxon>
    </lineage>
</organism>
<name>A0A9P7K358_9AGAR</name>
<dbReference type="PANTHER" id="PTHR31082:SF4">
    <property type="entry name" value="PHEROMONE-REGULATED MEMBRANE PROTEIN 10"/>
    <property type="match status" value="1"/>
</dbReference>
<reference evidence="1" key="1">
    <citation type="submission" date="2021-02" db="EMBL/GenBank/DDBJ databases">
        <authorList>
            <person name="Nieuwenhuis M."/>
            <person name="Van De Peppel L.J.J."/>
        </authorList>
    </citation>
    <scope>NUCLEOTIDE SEQUENCE</scope>
    <source>
        <strain evidence="1">D49</strain>
    </source>
</reference>
<evidence type="ECO:0000313" key="1">
    <source>
        <dbReference type="EMBL" id="KAG5636371.1"/>
    </source>
</evidence>
<proteinExistence type="predicted"/>